<evidence type="ECO:0000313" key="1">
    <source>
        <dbReference type="EMBL" id="EEF12713.1"/>
    </source>
</evidence>
<proteinExistence type="predicted"/>
<comment type="caution">
    <text evidence="1">The sequence shown here is derived from an EMBL/GenBank/DDBJ whole genome shotgun (WGS) entry which is preliminary data.</text>
</comment>
<reference evidence="1 2" key="1">
    <citation type="submission" date="2008-08" db="EMBL/GenBank/DDBJ databases">
        <authorList>
            <person name="Madupu R."/>
            <person name="Durkin A.S."/>
            <person name="Torralba M."/>
            <person name="Methe B."/>
            <person name="Sutton G.G."/>
            <person name="Strausberg R.L."/>
            <person name="Nelson K.E."/>
        </authorList>
    </citation>
    <scope>NUCLEOTIDE SEQUENCE [LARGE SCALE GENOMIC DNA]</scope>
    <source>
        <strain evidence="1 2">RM3267</strain>
    </source>
</reference>
<name>B9D5L6_CAMRE</name>
<gene>
    <name evidence="1" type="ORF">CAMRE0001_3264</name>
</gene>
<keyword evidence="2" id="KW-1185">Reference proteome</keyword>
<dbReference type="EMBL" id="ACFU01000041">
    <property type="protein sequence ID" value="EEF12713.1"/>
    <property type="molecule type" value="Genomic_DNA"/>
</dbReference>
<sequence length="37" mass="4065">MKLLNSAGKFAKISATPYLNLRVANSTLLSFCCTHFC</sequence>
<dbReference type="AlphaFoldDB" id="B9D5L6"/>
<dbReference type="STRING" id="553218.CAMRE0001_3264"/>
<protein>
    <submittedName>
        <fullName evidence="1">Uncharacterized protein</fullName>
    </submittedName>
</protein>
<accession>B9D5L6</accession>
<evidence type="ECO:0000313" key="2">
    <source>
        <dbReference type="Proteomes" id="UP000003082"/>
    </source>
</evidence>
<organism evidence="1 2">
    <name type="scientific">Campylobacter rectus RM3267</name>
    <dbReference type="NCBI Taxonomy" id="553218"/>
    <lineage>
        <taxon>Bacteria</taxon>
        <taxon>Pseudomonadati</taxon>
        <taxon>Campylobacterota</taxon>
        <taxon>Epsilonproteobacteria</taxon>
        <taxon>Campylobacterales</taxon>
        <taxon>Campylobacteraceae</taxon>
        <taxon>Campylobacter</taxon>
    </lineage>
</organism>
<dbReference type="Proteomes" id="UP000003082">
    <property type="component" value="Unassembled WGS sequence"/>
</dbReference>